<protein>
    <submittedName>
        <fullName evidence="1">Uncharacterized protein</fullName>
    </submittedName>
</protein>
<proteinExistence type="predicted"/>
<accession>A0A0E9WD44</accession>
<name>A0A0E9WD44_ANGAN</name>
<reference evidence="1" key="2">
    <citation type="journal article" date="2015" name="Fish Shellfish Immunol.">
        <title>Early steps in the European eel (Anguilla anguilla)-Vibrio vulnificus interaction in the gills: Role of the RtxA13 toxin.</title>
        <authorList>
            <person name="Callol A."/>
            <person name="Pajuelo D."/>
            <person name="Ebbesson L."/>
            <person name="Teles M."/>
            <person name="MacKenzie S."/>
            <person name="Amaro C."/>
        </authorList>
    </citation>
    <scope>NUCLEOTIDE SEQUENCE</scope>
</reference>
<dbReference type="AlphaFoldDB" id="A0A0E9WD44"/>
<evidence type="ECO:0000313" key="1">
    <source>
        <dbReference type="EMBL" id="JAH88257.1"/>
    </source>
</evidence>
<reference evidence="1" key="1">
    <citation type="submission" date="2014-11" db="EMBL/GenBank/DDBJ databases">
        <authorList>
            <person name="Amaro Gonzalez C."/>
        </authorList>
    </citation>
    <scope>NUCLEOTIDE SEQUENCE</scope>
</reference>
<sequence length="43" mass="4811">MSLKLNTEKQRHLMVKSSFDGMDSLTLLCPEMCGLSSLCIDFS</sequence>
<organism evidence="1">
    <name type="scientific">Anguilla anguilla</name>
    <name type="common">European freshwater eel</name>
    <name type="synonym">Muraena anguilla</name>
    <dbReference type="NCBI Taxonomy" id="7936"/>
    <lineage>
        <taxon>Eukaryota</taxon>
        <taxon>Metazoa</taxon>
        <taxon>Chordata</taxon>
        <taxon>Craniata</taxon>
        <taxon>Vertebrata</taxon>
        <taxon>Euteleostomi</taxon>
        <taxon>Actinopterygii</taxon>
        <taxon>Neopterygii</taxon>
        <taxon>Teleostei</taxon>
        <taxon>Anguilliformes</taxon>
        <taxon>Anguillidae</taxon>
        <taxon>Anguilla</taxon>
    </lineage>
</organism>
<dbReference type="EMBL" id="GBXM01020320">
    <property type="protein sequence ID" value="JAH88257.1"/>
    <property type="molecule type" value="Transcribed_RNA"/>
</dbReference>